<evidence type="ECO:0000313" key="2">
    <source>
        <dbReference type="EMBL" id="KAJ1092774.1"/>
    </source>
</evidence>
<keyword evidence="3" id="KW-1185">Reference proteome</keyword>
<gene>
    <name evidence="2" type="ORF">NDU88_005884</name>
</gene>
<name>A0AAV7LQB5_PLEWA</name>
<organism evidence="2 3">
    <name type="scientific">Pleurodeles waltl</name>
    <name type="common">Iberian ribbed newt</name>
    <dbReference type="NCBI Taxonomy" id="8319"/>
    <lineage>
        <taxon>Eukaryota</taxon>
        <taxon>Metazoa</taxon>
        <taxon>Chordata</taxon>
        <taxon>Craniata</taxon>
        <taxon>Vertebrata</taxon>
        <taxon>Euteleostomi</taxon>
        <taxon>Amphibia</taxon>
        <taxon>Batrachia</taxon>
        <taxon>Caudata</taxon>
        <taxon>Salamandroidea</taxon>
        <taxon>Salamandridae</taxon>
        <taxon>Pleurodelinae</taxon>
        <taxon>Pleurodeles</taxon>
    </lineage>
</organism>
<dbReference type="EMBL" id="JANPWB010000015">
    <property type="protein sequence ID" value="KAJ1092774.1"/>
    <property type="molecule type" value="Genomic_DNA"/>
</dbReference>
<feature type="region of interest" description="Disordered" evidence="1">
    <location>
        <begin position="72"/>
        <end position="92"/>
    </location>
</feature>
<proteinExistence type="predicted"/>
<comment type="caution">
    <text evidence="2">The sequence shown here is derived from an EMBL/GenBank/DDBJ whole genome shotgun (WGS) entry which is preliminary data.</text>
</comment>
<dbReference type="Proteomes" id="UP001066276">
    <property type="component" value="Chromosome 11"/>
</dbReference>
<evidence type="ECO:0000313" key="3">
    <source>
        <dbReference type="Proteomes" id="UP001066276"/>
    </source>
</evidence>
<sequence length="92" mass="10462">MSSVHPFTQRTKMQKIAVVGLRTRFFCPGVLTVKYSTLPTHFPQRCSTQDNCRKKNDAQVPQCVKVYIKRHPAGSGGVRSSSRPKVMKHYLQ</sequence>
<dbReference type="AlphaFoldDB" id="A0AAV7LQB5"/>
<protein>
    <submittedName>
        <fullName evidence="2">Uncharacterized protein</fullName>
    </submittedName>
</protein>
<evidence type="ECO:0000256" key="1">
    <source>
        <dbReference type="SAM" id="MobiDB-lite"/>
    </source>
</evidence>
<reference evidence="2" key="1">
    <citation type="journal article" date="2022" name="bioRxiv">
        <title>Sequencing and chromosome-scale assembly of the giantPleurodeles waltlgenome.</title>
        <authorList>
            <person name="Brown T."/>
            <person name="Elewa A."/>
            <person name="Iarovenko S."/>
            <person name="Subramanian E."/>
            <person name="Araus A.J."/>
            <person name="Petzold A."/>
            <person name="Susuki M."/>
            <person name="Suzuki K.-i.T."/>
            <person name="Hayashi T."/>
            <person name="Toyoda A."/>
            <person name="Oliveira C."/>
            <person name="Osipova E."/>
            <person name="Leigh N.D."/>
            <person name="Simon A."/>
            <person name="Yun M.H."/>
        </authorList>
    </citation>
    <scope>NUCLEOTIDE SEQUENCE</scope>
    <source>
        <strain evidence="2">20211129_DDA</strain>
        <tissue evidence="2">Liver</tissue>
    </source>
</reference>
<accession>A0AAV7LQB5</accession>